<keyword evidence="2" id="KW-1133">Transmembrane helix</keyword>
<accession>A0A543NJ34</accession>
<dbReference type="InterPro" id="IPR021449">
    <property type="entry name" value="DUF3099"/>
</dbReference>
<feature type="transmembrane region" description="Helical" evidence="2">
    <location>
        <begin position="7"/>
        <end position="26"/>
    </location>
</feature>
<evidence type="ECO:0000256" key="1">
    <source>
        <dbReference type="SAM" id="MobiDB-lite"/>
    </source>
</evidence>
<evidence type="ECO:0000256" key="2">
    <source>
        <dbReference type="SAM" id="Phobius"/>
    </source>
</evidence>
<dbReference type="EMBL" id="VFQC01000001">
    <property type="protein sequence ID" value="TQN31760.1"/>
    <property type="molecule type" value="Genomic_DNA"/>
</dbReference>
<feature type="region of interest" description="Disordered" evidence="1">
    <location>
        <begin position="59"/>
        <end position="81"/>
    </location>
</feature>
<proteinExistence type="predicted"/>
<evidence type="ECO:0000313" key="3">
    <source>
        <dbReference type="EMBL" id="TQN31760.1"/>
    </source>
</evidence>
<keyword evidence="2" id="KW-0812">Transmembrane</keyword>
<protein>
    <submittedName>
        <fullName evidence="3">DUF3099 family protein</fullName>
    </submittedName>
</protein>
<comment type="caution">
    <text evidence="3">The sequence shown here is derived from an EMBL/GenBank/DDBJ whole genome shotgun (WGS) entry which is preliminary data.</text>
</comment>
<dbReference type="Pfam" id="PF11298">
    <property type="entry name" value="DUF3099"/>
    <property type="match status" value="1"/>
</dbReference>
<dbReference type="Proteomes" id="UP000317422">
    <property type="component" value="Unassembled WGS sequence"/>
</dbReference>
<dbReference type="RefSeq" id="WP_141923331.1">
    <property type="nucleotide sequence ID" value="NZ_VFQC01000001.1"/>
</dbReference>
<reference evidence="3 4" key="1">
    <citation type="submission" date="2019-06" db="EMBL/GenBank/DDBJ databases">
        <title>Sequencing the genomes of 1000 actinobacteria strains.</title>
        <authorList>
            <person name="Klenk H.-P."/>
        </authorList>
    </citation>
    <scope>NUCLEOTIDE SEQUENCE [LARGE SCALE GENOMIC DNA]</scope>
    <source>
        <strain evidence="3 4">DSM 45015</strain>
    </source>
</reference>
<dbReference type="OrthoDB" id="3830550at2"/>
<keyword evidence="2" id="KW-0472">Membrane</keyword>
<organism evidence="3 4">
    <name type="scientific">Haloactinospora alba</name>
    <dbReference type="NCBI Taxonomy" id="405555"/>
    <lineage>
        <taxon>Bacteria</taxon>
        <taxon>Bacillati</taxon>
        <taxon>Actinomycetota</taxon>
        <taxon>Actinomycetes</taxon>
        <taxon>Streptosporangiales</taxon>
        <taxon>Nocardiopsidaceae</taxon>
        <taxon>Haloactinospora</taxon>
    </lineage>
</organism>
<sequence length="81" mass="8637">MERRKRRYTAIMVTCLVLFAGSFPVYHLWGVWGAAGMCAVAMLLPPVAAAIGNIADPSDPGDHAARYGPNADRPGEKPPEG</sequence>
<gene>
    <name evidence="3" type="ORF">FHX37_1680</name>
</gene>
<name>A0A543NJ34_9ACTN</name>
<keyword evidence="4" id="KW-1185">Reference proteome</keyword>
<dbReference type="AlphaFoldDB" id="A0A543NJ34"/>
<evidence type="ECO:0000313" key="4">
    <source>
        <dbReference type="Proteomes" id="UP000317422"/>
    </source>
</evidence>